<reference evidence="1 2" key="1">
    <citation type="submission" date="2020-07" db="EMBL/GenBank/DDBJ databases">
        <title>Huge and variable diversity of episymbiotic CPR bacteria and DPANN archaea in groundwater ecosystems.</title>
        <authorList>
            <person name="He C.Y."/>
            <person name="Keren R."/>
            <person name="Whittaker M."/>
            <person name="Farag I.F."/>
            <person name="Doudna J."/>
            <person name="Cate J.H.D."/>
            <person name="Banfield J.F."/>
        </authorList>
    </citation>
    <scope>NUCLEOTIDE SEQUENCE [LARGE SCALE GENOMIC DNA]</scope>
    <source>
        <strain evidence="1">NC_groundwater_70_Ag_B-0.1um_54_66</strain>
    </source>
</reference>
<sequence>MNNVYMLKMDFSPKTIGQPDQIRSHVENRLRKALAEKGLADQFSRVSEPYERLDMQMAVVCSEQAAQELRAMDRELGIESLILEEGRTARLQAIHDHQGRLPRAHP</sequence>
<organism evidence="1 2">
    <name type="scientific">Micavibrio aeruginosavorus</name>
    <dbReference type="NCBI Taxonomy" id="349221"/>
    <lineage>
        <taxon>Bacteria</taxon>
        <taxon>Pseudomonadati</taxon>
        <taxon>Bdellovibrionota</taxon>
        <taxon>Bdellovibrionia</taxon>
        <taxon>Bdellovibrionales</taxon>
        <taxon>Pseudobdellovibrionaceae</taxon>
        <taxon>Micavibrio</taxon>
    </lineage>
</organism>
<protein>
    <submittedName>
        <fullName evidence="1">Uncharacterized protein</fullName>
    </submittedName>
</protein>
<dbReference type="Proteomes" id="UP000595362">
    <property type="component" value="Chromosome"/>
</dbReference>
<dbReference type="EMBL" id="CP066681">
    <property type="protein sequence ID" value="QQG35970.1"/>
    <property type="molecule type" value="Genomic_DNA"/>
</dbReference>
<evidence type="ECO:0000313" key="1">
    <source>
        <dbReference type="EMBL" id="QQG35970.1"/>
    </source>
</evidence>
<evidence type="ECO:0000313" key="2">
    <source>
        <dbReference type="Proteomes" id="UP000595362"/>
    </source>
</evidence>
<gene>
    <name evidence="1" type="ORF">HYS17_10790</name>
</gene>
<dbReference type="AlphaFoldDB" id="A0A7T5R1V5"/>
<proteinExistence type="predicted"/>
<accession>A0A7T5R1V5</accession>
<name>A0A7T5R1V5_9BACT</name>